<keyword evidence="7 8" id="KW-0349">Heme</keyword>
<dbReference type="InterPro" id="IPR017972">
    <property type="entry name" value="Cyt_P450_CS"/>
</dbReference>
<dbReference type="Gene3D" id="1.10.630.10">
    <property type="entry name" value="Cytochrome P450"/>
    <property type="match status" value="1"/>
</dbReference>
<evidence type="ECO:0000256" key="7">
    <source>
        <dbReference type="PIRSR" id="PIRSR602403-1"/>
    </source>
</evidence>
<dbReference type="PROSITE" id="PS00086">
    <property type="entry name" value="CYTOCHROME_P450"/>
    <property type="match status" value="1"/>
</dbReference>
<evidence type="ECO:0000256" key="9">
    <source>
        <dbReference type="SAM" id="Phobius"/>
    </source>
</evidence>
<dbReference type="CDD" id="cd11062">
    <property type="entry name" value="CYP58-like"/>
    <property type="match status" value="1"/>
</dbReference>
<dbReference type="GO" id="GO:0016705">
    <property type="term" value="F:oxidoreductase activity, acting on paired donors, with incorporation or reduction of molecular oxygen"/>
    <property type="evidence" value="ECO:0007669"/>
    <property type="project" value="InterPro"/>
</dbReference>
<dbReference type="SUPFAM" id="SSF48264">
    <property type="entry name" value="Cytochrome P450"/>
    <property type="match status" value="1"/>
</dbReference>
<dbReference type="Proteomes" id="UP000077069">
    <property type="component" value="Unassembled WGS sequence"/>
</dbReference>
<evidence type="ECO:0000256" key="4">
    <source>
        <dbReference type="ARBA" id="ARBA00023002"/>
    </source>
</evidence>
<dbReference type="GeneID" id="28768600"/>
<dbReference type="PANTHER" id="PTHR24305:SF157">
    <property type="entry name" value="N-ACETYLTRYPTOPHAN 6-HYDROXYLASE IVOC-RELATED"/>
    <property type="match status" value="1"/>
</dbReference>
<evidence type="ECO:0000256" key="3">
    <source>
        <dbReference type="ARBA" id="ARBA00022723"/>
    </source>
</evidence>
<keyword evidence="9" id="KW-1133">Transmembrane helix</keyword>
<dbReference type="AlphaFoldDB" id="A0A177C369"/>
<dbReference type="PRINTS" id="PR00385">
    <property type="entry name" value="P450"/>
</dbReference>
<evidence type="ECO:0000256" key="8">
    <source>
        <dbReference type="RuleBase" id="RU000461"/>
    </source>
</evidence>
<dbReference type="InParanoid" id="A0A177C369"/>
<keyword evidence="4 8" id="KW-0560">Oxidoreductase</keyword>
<evidence type="ECO:0000256" key="5">
    <source>
        <dbReference type="ARBA" id="ARBA00023004"/>
    </source>
</evidence>
<dbReference type="InterPro" id="IPR001128">
    <property type="entry name" value="Cyt_P450"/>
</dbReference>
<evidence type="ECO:0000256" key="6">
    <source>
        <dbReference type="ARBA" id="ARBA00023033"/>
    </source>
</evidence>
<dbReference type="GO" id="GO:0004497">
    <property type="term" value="F:monooxygenase activity"/>
    <property type="evidence" value="ECO:0007669"/>
    <property type="project" value="UniProtKB-KW"/>
</dbReference>
<keyword evidence="9" id="KW-0472">Membrane</keyword>
<protein>
    <submittedName>
        <fullName evidence="10">Cytochrome P450</fullName>
    </submittedName>
</protein>
<dbReference type="Pfam" id="PF00067">
    <property type="entry name" value="p450"/>
    <property type="match status" value="1"/>
</dbReference>
<keyword evidence="6 8" id="KW-0503">Monooxygenase</keyword>
<keyword evidence="5 7" id="KW-0408">Iron</keyword>
<dbReference type="EMBL" id="KV441556">
    <property type="protein sequence ID" value="OAG01915.1"/>
    <property type="molecule type" value="Genomic_DNA"/>
</dbReference>
<evidence type="ECO:0000256" key="1">
    <source>
        <dbReference type="ARBA" id="ARBA00001971"/>
    </source>
</evidence>
<dbReference type="GO" id="GO:0005506">
    <property type="term" value="F:iron ion binding"/>
    <property type="evidence" value="ECO:0007669"/>
    <property type="project" value="InterPro"/>
</dbReference>
<dbReference type="OrthoDB" id="3945418at2759"/>
<evidence type="ECO:0000313" key="10">
    <source>
        <dbReference type="EMBL" id="OAG01915.1"/>
    </source>
</evidence>
<comment type="similarity">
    <text evidence="2 8">Belongs to the cytochrome P450 family.</text>
</comment>
<gene>
    <name evidence="10" type="ORF">CC84DRAFT_1261976</name>
</gene>
<feature type="binding site" description="axial binding residue" evidence="7">
    <location>
        <position position="457"/>
    </location>
    <ligand>
        <name>heme</name>
        <dbReference type="ChEBI" id="CHEBI:30413"/>
    </ligand>
    <ligandPart>
        <name>Fe</name>
        <dbReference type="ChEBI" id="CHEBI:18248"/>
    </ligandPart>
</feature>
<dbReference type="PANTHER" id="PTHR24305">
    <property type="entry name" value="CYTOCHROME P450"/>
    <property type="match status" value="1"/>
</dbReference>
<dbReference type="InterPro" id="IPR050121">
    <property type="entry name" value="Cytochrome_P450_monoxygenase"/>
</dbReference>
<proteinExistence type="inferred from homology"/>
<accession>A0A177C369</accession>
<dbReference type="PRINTS" id="PR00465">
    <property type="entry name" value="EP450IV"/>
</dbReference>
<dbReference type="InterPro" id="IPR002403">
    <property type="entry name" value="Cyt_P450_E_grp-IV"/>
</dbReference>
<feature type="transmembrane region" description="Helical" evidence="9">
    <location>
        <begin position="15"/>
        <end position="37"/>
    </location>
</feature>
<evidence type="ECO:0000256" key="2">
    <source>
        <dbReference type="ARBA" id="ARBA00010617"/>
    </source>
</evidence>
<comment type="cofactor">
    <cofactor evidence="1 7">
        <name>heme</name>
        <dbReference type="ChEBI" id="CHEBI:30413"/>
    </cofactor>
</comment>
<name>A0A177C369_9PLEO</name>
<keyword evidence="9" id="KW-0812">Transmembrane</keyword>
<reference evidence="10 11" key="1">
    <citation type="submission" date="2016-05" db="EMBL/GenBank/DDBJ databases">
        <title>Comparative analysis of secretome profiles of manganese(II)-oxidizing ascomycete fungi.</title>
        <authorList>
            <consortium name="DOE Joint Genome Institute"/>
            <person name="Zeiner C.A."/>
            <person name="Purvine S.O."/>
            <person name="Zink E.M."/>
            <person name="Wu S."/>
            <person name="Pasa-Tolic L."/>
            <person name="Chaput D.L."/>
            <person name="Haridas S."/>
            <person name="Grigoriev I.V."/>
            <person name="Santelli C.M."/>
            <person name="Hansel C.M."/>
        </authorList>
    </citation>
    <scope>NUCLEOTIDE SEQUENCE [LARGE SCALE GENOMIC DNA]</scope>
    <source>
        <strain evidence="10 11">AP3s5-JAC2a</strain>
    </source>
</reference>
<dbReference type="RefSeq" id="XP_018032280.1">
    <property type="nucleotide sequence ID" value="XM_018185114.1"/>
</dbReference>
<dbReference type="STRING" id="1460663.A0A177C369"/>
<keyword evidence="3 7" id="KW-0479">Metal-binding</keyword>
<dbReference type="InterPro" id="IPR036396">
    <property type="entry name" value="Cyt_P450_sf"/>
</dbReference>
<organism evidence="10 11">
    <name type="scientific">Paraphaeosphaeria sporulosa</name>
    <dbReference type="NCBI Taxonomy" id="1460663"/>
    <lineage>
        <taxon>Eukaryota</taxon>
        <taxon>Fungi</taxon>
        <taxon>Dikarya</taxon>
        <taxon>Ascomycota</taxon>
        <taxon>Pezizomycotina</taxon>
        <taxon>Dothideomycetes</taxon>
        <taxon>Pleosporomycetidae</taxon>
        <taxon>Pleosporales</taxon>
        <taxon>Massarineae</taxon>
        <taxon>Didymosphaeriaceae</taxon>
        <taxon>Paraphaeosphaeria</taxon>
    </lineage>
</organism>
<sequence length="515" mass="59223">MPLESRLLGILLEHYAIVAVVVSAVYAAVLVAHRLFFSPLAKFPGPKIAAVTTWYEFYHDYFRKGKYVFKIKEMHDRYGPIVRITPHELSIHDPEFYNSLNVSGSVRKTDNYEGFARGIDFDDTHFLSTSHDLHRRRRKPLEPFFSRAGVTKLEPMVGEVAKRFVRRLDSFQGTDQVIRLDHAYVALAADVVGKICFESKSNMIDEPSFGVEWYNLLHNFIHSLPLVMAFPQLIKILNVIPSEILRWLDPRLVTFEKFRDFARQHIIDAKRELEEKPDYETFETRNSVFRHLLTSGLPESDLSVERLTKEAQIFLGAGSISAARTLDFISYYIIANENYLTRLQLELAPLMGDYPKQLPSFVELERLPFLQALVKEGLRLSYGVMHRMPRVSPDQPIVYRDWVIPPGVAVGMSAYMNHTDPNIYPDPFTFNPERWLKDVTPAMTRCLVPFSKGSRNCLGMNLAYMELYKTLSTVFRPGGPKLELFETDESDIVQAHDYIIPLPNLDSKGLRVKVV</sequence>
<evidence type="ECO:0000313" key="11">
    <source>
        <dbReference type="Proteomes" id="UP000077069"/>
    </source>
</evidence>
<dbReference type="GO" id="GO:0020037">
    <property type="term" value="F:heme binding"/>
    <property type="evidence" value="ECO:0007669"/>
    <property type="project" value="InterPro"/>
</dbReference>
<keyword evidence="11" id="KW-1185">Reference proteome</keyword>